<feature type="compositionally biased region" description="Low complexity" evidence="8">
    <location>
        <begin position="181"/>
        <end position="193"/>
    </location>
</feature>
<evidence type="ECO:0000256" key="1">
    <source>
        <dbReference type="ARBA" id="ARBA00004177"/>
    </source>
</evidence>
<feature type="compositionally biased region" description="Basic and acidic residues" evidence="8">
    <location>
        <begin position="201"/>
        <end position="215"/>
    </location>
</feature>
<feature type="domain" description="SB" evidence="9">
    <location>
        <begin position="415"/>
        <end position="483"/>
    </location>
</feature>
<dbReference type="CDD" id="cd11685">
    <property type="entry name" value="UEV_TSG101-like"/>
    <property type="match status" value="1"/>
</dbReference>
<dbReference type="PANTHER" id="PTHR23306">
    <property type="entry name" value="TUMOR SUSCEPTIBILITY GENE 101 PROTEIN-RELATED"/>
    <property type="match status" value="1"/>
</dbReference>
<sequence length="488" mass="53469">MAQVPEQTLTWLYSRLHDYHDPQRAYTDIARTLSVHTSLLPRTDAYTYESGAPALLLNLDGTIPANFRGTTYRFPIKLWVPQAYPQEPPMVYVHPSKEMLIRPGQHVGIDGRIYHPYLRDWASAWDRANIVSFLEILQQVFAKETPVISRAQQQQLQRPIGQNSHLTNTVEGPPRLPPKPNAKAASGAVASTATPPPRPPKPGEEYTEPSRDPEIHGPPLPPRPPQARQSPSAQSQYGHNQQSPQPVPYRSASGYTPGPVPGRPYGAPVASPPMQIQPPVASAHPQVDLLSSPLDSVDPLNVSLSQHIAVEAPPIPPNPEKEHLQHALRQTLNQQIQGKVSNNLNAIGPLSAQNVALRNAAANLAAEIRQLEQFAATLSTNEDILRRSMQDAIANGNSSGDSVPPAIDDLLINPTLVAGQLWRLCAEEAAAREAMYVLQRGLGRGRVSGPEFIRLMRGLARECFFKMALARKCARGMGLDVAEGRTMH</sequence>
<evidence type="ECO:0000256" key="8">
    <source>
        <dbReference type="SAM" id="MobiDB-lite"/>
    </source>
</evidence>
<evidence type="ECO:0000256" key="5">
    <source>
        <dbReference type="ARBA" id="ARBA00022927"/>
    </source>
</evidence>
<dbReference type="InterPro" id="IPR016135">
    <property type="entry name" value="UBQ-conjugating_enzyme/RWD"/>
</dbReference>
<protein>
    <submittedName>
        <fullName evidence="12">UEV-domain-containing protein</fullName>
    </submittedName>
</protein>
<dbReference type="Gene3D" id="3.10.110.10">
    <property type="entry name" value="Ubiquitin Conjugating Enzyme"/>
    <property type="match status" value="1"/>
</dbReference>
<reference evidence="12" key="3">
    <citation type="submission" date="2025-08" db="UniProtKB">
        <authorList>
            <consortium name="RefSeq"/>
        </authorList>
    </citation>
    <scope>IDENTIFICATION</scope>
    <source>
        <strain evidence="12">CBS 342.82</strain>
    </source>
</reference>
<dbReference type="GeneID" id="54358632"/>
<dbReference type="GO" id="GO:0072666">
    <property type="term" value="P:establishment of protein localization to vacuole"/>
    <property type="evidence" value="ECO:0007669"/>
    <property type="project" value="UniProtKB-ARBA"/>
</dbReference>
<dbReference type="Pfam" id="PF05743">
    <property type="entry name" value="UEV"/>
    <property type="match status" value="1"/>
</dbReference>
<dbReference type="AlphaFoldDB" id="A0A6J3MD14"/>
<dbReference type="Gene3D" id="6.10.140.820">
    <property type="match status" value="1"/>
</dbReference>
<dbReference type="PANTHER" id="PTHR23306:SF3">
    <property type="entry name" value="TUMOR SUPPRESSOR PROTEIN 101"/>
    <property type="match status" value="1"/>
</dbReference>
<dbReference type="GO" id="GO:0000813">
    <property type="term" value="C:ESCRT I complex"/>
    <property type="evidence" value="ECO:0007669"/>
    <property type="project" value="TreeGrafter"/>
</dbReference>
<dbReference type="InterPro" id="IPR037202">
    <property type="entry name" value="ESCRT_assembly_dom"/>
</dbReference>
<evidence type="ECO:0000256" key="3">
    <source>
        <dbReference type="ARBA" id="ARBA00022448"/>
    </source>
</evidence>
<dbReference type="InterPro" id="IPR052070">
    <property type="entry name" value="ESCRT-I_UEV_domain"/>
</dbReference>
<keyword evidence="11" id="KW-1185">Reference proteome</keyword>
<dbReference type="GO" id="GO:0043162">
    <property type="term" value="P:ubiquitin-dependent protein catabolic process via the multivesicular body sorting pathway"/>
    <property type="evidence" value="ECO:0007669"/>
    <property type="project" value="UniProtKB-ARBA"/>
</dbReference>
<feature type="compositionally biased region" description="Polar residues" evidence="8">
    <location>
        <begin position="152"/>
        <end position="170"/>
    </location>
</feature>
<comment type="subcellular location">
    <subcellularLocation>
        <location evidence="1">Endosome</location>
    </subcellularLocation>
</comment>
<feature type="domain" description="UEV" evidence="10">
    <location>
        <begin position="6"/>
        <end position="151"/>
    </location>
</feature>
<evidence type="ECO:0000313" key="12">
    <source>
        <dbReference type="RefSeq" id="XP_033462947.1"/>
    </source>
</evidence>
<dbReference type="SUPFAM" id="SSF54495">
    <property type="entry name" value="UBC-like"/>
    <property type="match status" value="1"/>
</dbReference>
<dbReference type="PROSITE" id="PS51322">
    <property type="entry name" value="UEV"/>
    <property type="match status" value="1"/>
</dbReference>
<feature type="compositionally biased region" description="Pro residues" evidence="8">
    <location>
        <begin position="216"/>
        <end position="225"/>
    </location>
</feature>
<dbReference type="Pfam" id="PF09454">
    <property type="entry name" value="Vps23_core"/>
    <property type="match status" value="1"/>
</dbReference>
<keyword evidence="3 7" id="KW-0813">Transport</keyword>
<gene>
    <name evidence="12" type="ORF">K489DRAFT_312089</name>
</gene>
<dbReference type="Proteomes" id="UP000504637">
    <property type="component" value="Unplaced"/>
</dbReference>
<evidence type="ECO:0000256" key="7">
    <source>
        <dbReference type="PROSITE-ProRule" id="PRU00644"/>
    </source>
</evidence>
<organism evidence="12">
    <name type="scientific">Dissoconium aciculare CBS 342.82</name>
    <dbReference type="NCBI Taxonomy" id="1314786"/>
    <lineage>
        <taxon>Eukaryota</taxon>
        <taxon>Fungi</taxon>
        <taxon>Dikarya</taxon>
        <taxon>Ascomycota</taxon>
        <taxon>Pezizomycotina</taxon>
        <taxon>Dothideomycetes</taxon>
        <taxon>Dothideomycetidae</taxon>
        <taxon>Mycosphaerellales</taxon>
        <taxon>Dissoconiaceae</taxon>
        <taxon>Dissoconium</taxon>
    </lineage>
</organism>
<feature type="compositionally biased region" description="Low complexity" evidence="8">
    <location>
        <begin position="226"/>
        <end position="236"/>
    </location>
</feature>
<evidence type="ECO:0000256" key="2">
    <source>
        <dbReference type="ARBA" id="ARBA00009594"/>
    </source>
</evidence>
<dbReference type="InterPro" id="IPR008883">
    <property type="entry name" value="UEV_N"/>
</dbReference>
<evidence type="ECO:0000256" key="6">
    <source>
        <dbReference type="ARBA" id="ARBA00023054"/>
    </source>
</evidence>
<dbReference type="GO" id="GO:0006886">
    <property type="term" value="P:intracellular protein transport"/>
    <property type="evidence" value="ECO:0007669"/>
    <property type="project" value="UniProtKB-ARBA"/>
</dbReference>
<feature type="region of interest" description="Disordered" evidence="8">
    <location>
        <begin position="152"/>
        <end position="283"/>
    </location>
</feature>
<dbReference type="GO" id="GO:0043130">
    <property type="term" value="F:ubiquitin binding"/>
    <property type="evidence" value="ECO:0007669"/>
    <property type="project" value="TreeGrafter"/>
</dbReference>
<evidence type="ECO:0000313" key="11">
    <source>
        <dbReference type="Proteomes" id="UP000504637"/>
    </source>
</evidence>
<reference evidence="12" key="1">
    <citation type="submission" date="2020-01" db="EMBL/GenBank/DDBJ databases">
        <authorList>
            <consortium name="DOE Joint Genome Institute"/>
            <person name="Haridas S."/>
            <person name="Albert R."/>
            <person name="Binder M."/>
            <person name="Bloem J."/>
            <person name="Labutti K."/>
            <person name="Salamov A."/>
            <person name="Andreopoulos B."/>
            <person name="Baker S.E."/>
            <person name="Barry K."/>
            <person name="Bills G."/>
            <person name="Bluhm B.H."/>
            <person name="Cannon C."/>
            <person name="Castanera R."/>
            <person name="Culley D.E."/>
            <person name="Daum C."/>
            <person name="Ezra D."/>
            <person name="Gonzalez J.B."/>
            <person name="Henrissat B."/>
            <person name="Kuo A."/>
            <person name="Liang C."/>
            <person name="Lipzen A."/>
            <person name="Lutzoni F."/>
            <person name="Magnuson J."/>
            <person name="Mondo S."/>
            <person name="Nolan M."/>
            <person name="Ohm R."/>
            <person name="Pangilinan J."/>
            <person name="Park H.-J."/>
            <person name="Ramirez L."/>
            <person name="Alfaro M."/>
            <person name="Sun H."/>
            <person name="Tritt A."/>
            <person name="Yoshinaga Y."/>
            <person name="Zwiers L.-H."/>
            <person name="Turgeon B.G."/>
            <person name="Goodwin S.B."/>
            <person name="Spatafora J.W."/>
            <person name="Crous P.W."/>
            <person name="Grigoriev I.V."/>
        </authorList>
    </citation>
    <scope>NUCLEOTIDE SEQUENCE</scope>
    <source>
        <strain evidence="12">CBS 342.82</strain>
    </source>
</reference>
<comment type="similarity">
    <text evidence="2">Belongs to the ubiquitin-conjugating enzyme family. UEV subfamily.</text>
</comment>
<keyword evidence="4" id="KW-0967">Endosome</keyword>
<reference evidence="12" key="2">
    <citation type="submission" date="2020-04" db="EMBL/GenBank/DDBJ databases">
        <authorList>
            <consortium name="NCBI Genome Project"/>
        </authorList>
    </citation>
    <scope>NUCLEOTIDE SEQUENCE</scope>
    <source>
        <strain evidence="12">CBS 342.82</strain>
    </source>
</reference>
<dbReference type="InterPro" id="IPR017916">
    <property type="entry name" value="SB_dom"/>
</dbReference>
<dbReference type="OrthoDB" id="306304at2759"/>
<dbReference type="RefSeq" id="XP_033462947.1">
    <property type="nucleotide sequence ID" value="XM_033600832.1"/>
</dbReference>
<proteinExistence type="inferred from homology"/>
<evidence type="ECO:0000259" key="10">
    <source>
        <dbReference type="PROSITE" id="PS51322"/>
    </source>
</evidence>
<keyword evidence="5 7" id="KW-0653">Protein transport</keyword>
<keyword evidence="6" id="KW-0175">Coiled coil</keyword>
<dbReference type="PROSITE" id="PS51312">
    <property type="entry name" value="SB"/>
    <property type="match status" value="1"/>
</dbReference>
<evidence type="ECO:0000256" key="4">
    <source>
        <dbReference type="ARBA" id="ARBA00022753"/>
    </source>
</evidence>
<dbReference type="SUPFAM" id="SSF140111">
    <property type="entry name" value="Endosomal sorting complex assembly domain"/>
    <property type="match status" value="1"/>
</dbReference>
<name>A0A6J3MD14_9PEZI</name>
<evidence type="ECO:0000259" key="9">
    <source>
        <dbReference type="PROSITE" id="PS51312"/>
    </source>
</evidence>
<accession>A0A6J3MD14</accession>